<proteinExistence type="predicted"/>
<reference evidence="1 2" key="1">
    <citation type="submission" date="2024-01" db="EMBL/GenBank/DDBJ databases">
        <title>Genome assemblies of Stephania.</title>
        <authorList>
            <person name="Yang L."/>
        </authorList>
    </citation>
    <scope>NUCLEOTIDE SEQUENCE [LARGE SCALE GENOMIC DNA]</scope>
    <source>
        <strain evidence="1">JXDWG</strain>
        <tissue evidence="1">Leaf</tissue>
    </source>
</reference>
<dbReference type="AlphaFoldDB" id="A0AAP0HSP0"/>
<comment type="caution">
    <text evidence="1">The sequence shown here is derived from an EMBL/GenBank/DDBJ whole genome shotgun (WGS) entry which is preliminary data.</text>
</comment>
<keyword evidence="2" id="KW-1185">Reference proteome</keyword>
<protein>
    <submittedName>
        <fullName evidence="1">Uncharacterized protein</fullName>
    </submittedName>
</protein>
<dbReference type="Gene3D" id="3.40.50.720">
    <property type="entry name" value="NAD(P)-binding Rossmann-like Domain"/>
    <property type="match status" value="1"/>
</dbReference>
<dbReference type="EMBL" id="JBBNAG010000011">
    <property type="protein sequence ID" value="KAK9094230.1"/>
    <property type="molecule type" value="Genomic_DNA"/>
</dbReference>
<name>A0AAP0HSP0_9MAGN</name>
<sequence length="114" mass="12273">MVASGFKDSVDEDCWAPLGLSLVHSNDMLSVYTSSKTLAEKVGLSYYDNVNGEGLKVVSLVCTAIGGDTFLPCLTGSQESLLAQITRKKEASRILKFLHELLGSLPLVHILDVC</sequence>
<evidence type="ECO:0000313" key="2">
    <source>
        <dbReference type="Proteomes" id="UP001419268"/>
    </source>
</evidence>
<organism evidence="1 2">
    <name type="scientific">Stephania cephalantha</name>
    <dbReference type="NCBI Taxonomy" id="152367"/>
    <lineage>
        <taxon>Eukaryota</taxon>
        <taxon>Viridiplantae</taxon>
        <taxon>Streptophyta</taxon>
        <taxon>Embryophyta</taxon>
        <taxon>Tracheophyta</taxon>
        <taxon>Spermatophyta</taxon>
        <taxon>Magnoliopsida</taxon>
        <taxon>Ranunculales</taxon>
        <taxon>Menispermaceae</taxon>
        <taxon>Menispermoideae</taxon>
        <taxon>Cissampelideae</taxon>
        <taxon>Stephania</taxon>
    </lineage>
</organism>
<gene>
    <name evidence="1" type="ORF">Scep_025699</name>
</gene>
<accession>A0AAP0HSP0</accession>
<dbReference type="Proteomes" id="UP001419268">
    <property type="component" value="Unassembled WGS sequence"/>
</dbReference>
<dbReference type="SUPFAM" id="SSF51735">
    <property type="entry name" value="NAD(P)-binding Rossmann-fold domains"/>
    <property type="match status" value="1"/>
</dbReference>
<evidence type="ECO:0000313" key="1">
    <source>
        <dbReference type="EMBL" id="KAK9094230.1"/>
    </source>
</evidence>
<dbReference type="InterPro" id="IPR036291">
    <property type="entry name" value="NAD(P)-bd_dom_sf"/>
</dbReference>